<evidence type="ECO:0000313" key="6">
    <source>
        <dbReference type="EMBL" id="KAF5840841.1"/>
    </source>
</evidence>
<dbReference type="EMBL" id="MU069502">
    <property type="protein sequence ID" value="KAF5840841.1"/>
    <property type="molecule type" value="Genomic_DNA"/>
</dbReference>
<dbReference type="InterPro" id="IPR045116">
    <property type="entry name" value="Clp1/Grc3"/>
</dbReference>
<keyword evidence="7" id="KW-1185">Reference proteome</keyword>
<feature type="compositionally biased region" description="Gly residues" evidence="3">
    <location>
        <begin position="366"/>
        <end position="376"/>
    </location>
</feature>
<keyword evidence="2" id="KW-0539">Nucleus</keyword>
<dbReference type="Gene3D" id="3.40.50.300">
    <property type="entry name" value="P-loop containing nucleotide triphosphate hydrolases"/>
    <property type="match status" value="2"/>
</dbReference>
<reference evidence="6" key="1">
    <citation type="submission" date="2017-08" db="EMBL/GenBank/DDBJ databases">
        <authorList>
            <person name="Polle J.E."/>
            <person name="Barry K."/>
            <person name="Cushman J."/>
            <person name="Schmutz J."/>
            <person name="Tran D."/>
            <person name="Hathwaick L.T."/>
            <person name="Yim W.C."/>
            <person name="Jenkins J."/>
            <person name="Mckie-Krisberg Z.M."/>
            <person name="Prochnik S."/>
            <person name="Lindquist E."/>
            <person name="Dockter R.B."/>
            <person name="Adam C."/>
            <person name="Molina H."/>
            <person name="Bunkerborg J."/>
            <person name="Jin E."/>
            <person name="Buchheim M."/>
            <person name="Magnuson J."/>
        </authorList>
    </citation>
    <scope>NUCLEOTIDE SEQUENCE</scope>
    <source>
        <strain evidence="6">CCAP 19/18</strain>
    </source>
</reference>
<feature type="region of interest" description="Disordered" evidence="3">
    <location>
        <begin position="715"/>
        <end position="735"/>
    </location>
</feature>
<feature type="compositionally biased region" description="Low complexity" evidence="3">
    <location>
        <begin position="465"/>
        <end position="478"/>
    </location>
</feature>
<comment type="caution">
    <text evidence="6">The sequence shown here is derived from an EMBL/GenBank/DDBJ whole genome shotgun (WGS) entry which is preliminary data.</text>
</comment>
<keyword evidence="4" id="KW-0732">Signal</keyword>
<feature type="compositionally biased region" description="Polar residues" evidence="3">
    <location>
        <begin position="130"/>
        <end position="142"/>
    </location>
</feature>
<feature type="region of interest" description="Disordered" evidence="3">
    <location>
        <begin position="65"/>
        <end position="206"/>
    </location>
</feature>
<dbReference type="Proteomes" id="UP000815325">
    <property type="component" value="Unassembled WGS sequence"/>
</dbReference>
<evidence type="ECO:0000256" key="3">
    <source>
        <dbReference type="SAM" id="MobiDB-lite"/>
    </source>
</evidence>
<protein>
    <recommendedName>
        <fullName evidence="5">NOL9 C-terminal domain-containing protein</fullName>
    </recommendedName>
</protein>
<feature type="signal peptide" evidence="4">
    <location>
        <begin position="1"/>
        <end position="20"/>
    </location>
</feature>
<feature type="compositionally biased region" description="Acidic residues" evidence="3">
    <location>
        <begin position="489"/>
        <end position="499"/>
    </location>
</feature>
<dbReference type="InterPro" id="IPR027417">
    <property type="entry name" value="P-loop_NTPase"/>
</dbReference>
<dbReference type="PANTHER" id="PTHR12755:SF3">
    <property type="entry name" value="POLYNUCLEOTIDE 5'-HYDROXYL-KINASE NOL9"/>
    <property type="match status" value="1"/>
</dbReference>
<dbReference type="InterPro" id="IPR057570">
    <property type="entry name" value="NOL9_C"/>
</dbReference>
<feature type="chain" id="PRO_5045907668" description="NOL9 C-terminal domain-containing protein" evidence="4">
    <location>
        <begin position="21"/>
        <end position="735"/>
    </location>
</feature>
<evidence type="ECO:0000313" key="7">
    <source>
        <dbReference type="Proteomes" id="UP000815325"/>
    </source>
</evidence>
<feature type="compositionally biased region" description="Low complexity" evidence="3">
    <location>
        <begin position="188"/>
        <end position="205"/>
    </location>
</feature>
<feature type="compositionally biased region" description="Gly residues" evidence="3">
    <location>
        <begin position="500"/>
        <end position="520"/>
    </location>
</feature>
<evidence type="ECO:0000256" key="1">
    <source>
        <dbReference type="ARBA" id="ARBA00011003"/>
    </source>
</evidence>
<feature type="compositionally biased region" description="Low complexity" evidence="3">
    <location>
        <begin position="99"/>
        <end position="110"/>
    </location>
</feature>
<dbReference type="Pfam" id="PF25467">
    <property type="entry name" value="NOL9_C"/>
    <property type="match status" value="1"/>
</dbReference>
<feature type="domain" description="NOL9 C-terminal" evidence="5">
    <location>
        <begin position="636"/>
        <end position="679"/>
    </location>
</feature>
<name>A0ABQ7H1Z4_DUNSA</name>
<feature type="compositionally biased region" description="Polar residues" evidence="3">
    <location>
        <begin position="67"/>
        <end position="88"/>
    </location>
</feature>
<evidence type="ECO:0000256" key="4">
    <source>
        <dbReference type="SAM" id="SignalP"/>
    </source>
</evidence>
<gene>
    <name evidence="6" type="ORF">DUNSADRAFT_15383</name>
</gene>
<organism evidence="6 7">
    <name type="scientific">Dunaliella salina</name>
    <name type="common">Green alga</name>
    <name type="synonym">Protococcus salinus</name>
    <dbReference type="NCBI Taxonomy" id="3046"/>
    <lineage>
        <taxon>Eukaryota</taxon>
        <taxon>Viridiplantae</taxon>
        <taxon>Chlorophyta</taxon>
        <taxon>core chlorophytes</taxon>
        <taxon>Chlorophyceae</taxon>
        <taxon>CS clade</taxon>
        <taxon>Chlamydomonadales</taxon>
        <taxon>Dunaliellaceae</taxon>
        <taxon>Dunaliella</taxon>
    </lineage>
</organism>
<comment type="similarity">
    <text evidence="1">Belongs to the Clp1 family. NOL9/GRC3 subfamily.</text>
</comment>
<proteinExistence type="inferred from homology"/>
<dbReference type="PANTHER" id="PTHR12755">
    <property type="entry name" value="CLEAVAGE/POLYADENYLATION FACTOR IA SUBUNIT CLP1P"/>
    <property type="match status" value="1"/>
</dbReference>
<feature type="region of interest" description="Disordered" evidence="3">
    <location>
        <begin position="334"/>
        <end position="377"/>
    </location>
</feature>
<evidence type="ECO:0000259" key="5">
    <source>
        <dbReference type="Pfam" id="PF25467"/>
    </source>
</evidence>
<evidence type="ECO:0000256" key="2">
    <source>
        <dbReference type="ARBA" id="ARBA00023242"/>
    </source>
</evidence>
<sequence length="735" mass="75121">MMSEQSLLFVGAAVLQVLQGAVDVCGKMVTPESAPLKLNTTGRNGLAILLTGQALQRQVPFAPSETVEFTLQSPPEPQTSTTELQTSQGGAGEEGHGRGSQAPQQQQQQQQKRRRRSHQQGLQPPPGNLSGEQLQGPQQRPAQRTHGPAATNCSATFSLLPPPRSSHFPGLEGGGRSAEPKSGAGPTSNNSSHFASGSASSPGPSALQLPPDWAAAIACVCDSAAAAAAAAAAEAAGSSGSVGCNAPHEQGPPHLPPVVAVAGAKGVGKSSLSRFLVNHLLNVYPVVAYLGSTSPEQDPGLYLSAISSLFTWYCSPACAAAAAAEADAAAAAASNGTPTPEFVSSAGPRALSPGHHQGSCEAGNQGTQGHGEGILGNGEDILGNVKSEVSRHREGAVGGWPPLVVNMQGWVKGLGFELTVDILKTIGPSHLLQVQSHVAKRNLPAYPFWFEGPPESCPTHAMLLSSPSSNNSHNQQQQTAAGAGVREGQDEDDGGDEGEGVGWQAGKGGKGEGGQGGWGSKAGSMKPVEARALQWHAWAKAAVGWDGAWGTYEGPDLYASASALAARRPYVVSLQDLHVHFMHTGAVRELGVALNGVVVGLAVGVDGLVLPLGGGPIVTGSLSARPLRGQQQQQQQPELPLCVGVGLVRAVDMAQRELFVLTPTPMELLEQVDTLLVGHAAGDLPTSLLQAPSLPAVSPYLSLFGLSGFSGAAAGASGMKGGRKNLGRASLVDTS</sequence>
<accession>A0ABQ7H1Z4</accession>
<feature type="region of interest" description="Disordered" evidence="3">
    <location>
        <begin position="460"/>
        <end position="523"/>
    </location>
</feature>